<name>A0A4Z0C9B9_9BURK</name>
<sequence>MNSSVSSAQNSLMLVESARYALLRRLAFSIRHQMVAHLQPIGMVTELLERRLRSPSPDLAQVHDSVAKINGLSKAAAQDTLDVITWMAPEPGATAPLDAVLKDTVTLLRGNFSFRGFALKSDVESLPKPVGRAAARMLLPAALLALTDTVEGPAEVLVTAQTREDVVLVDLQLRRTQGESFENQLSYRAITWPEVRALAAAEDVELSHTEDRASLAFPILE</sequence>
<dbReference type="AlphaFoldDB" id="A0A4Z0C9B9"/>
<proteinExistence type="predicted"/>
<dbReference type="EMBL" id="SMLM01000001">
    <property type="protein sequence ID" value="TFZ06705.1"/>
    <property type="molecule type" value="Genomic_DNA"/>
</dbReference>
<comment type="caution">
    <text evidence="1">The sequence shown here is derived from an EMBL/GenBank/DDBJ whole genome shotgun (WGS) entry which is preliminary data.</text>
</comment>
<evidence type="ECO:0000313" key="1">
    <source>
        <dbReference type="EMBL" id="TFZ06705.1"/>
    </source>
</evidence>
<reference evidence="1 2" key="1">
    <citation type="submission" date="2019-03" db="EMBL/GenBank/DDBJ databases">
        <title>Ramlibacter henchirensis DSM 14656, whole genome shotgun sequence.</title>
        <authorList>
            <person name="Zhang X."/>
            <person name="Feng G."/>
            <person name="Zhu H."/>
        </authorList>
    </citation>
    <scope>NUCLEOTIDE SEQUENCE [LARGE SCALE GENOMIC DNA]</scope>
    <source>
        <strain evidence="1 2">DSM 14656</strain>
    </source>
</reference>
<dbReference type="RefSeq" id="WP_135262791.1">
    <property type="nucleotide sequence ID" value="NZ_SMLM01000001.1"/>
</dbReference>
<dbReference type="Proteomes" id="UP000298180">
    <property type="component" value="Unassembled WGS sequence"/>
</dbReference>
<evidence type="ECO:0000313" key="2">
    <source>
        <dbReference type="Proteomes" id="UP000298180"/>
    </source>
</evidence>
<gene>
    <name evidence="1" type="ORF">EZ313_08805</name>
</gene>
<dbReference type="OrthoDB" id="8899193at2"/>
<protein>
    <recommendedName>
        <fullName evidence="3">Histidine kinase</fullName>
    </recommendedName>
</protein>
<evidence type="ECO:0008006" key="3">
    <source>
        <dbReference type="Google" id="ProtNLM"/>
    </source>
</evidence>
<keyword evidence="2" id="KW-1185">Reference proteome</keyword>
<accession>A0A4Z0C9B9</accession>
<organism evidence="1 2">
    <name type="scientific">Ramlibacter henchirensis</name>
    <dbReference type="NCBI Taxonomy" id="204072"/>
    <lineage>
        <taxon>Bacteria</taxon>
        <taxon>Pseudomonadati</taxon>
        <taxon>Pseudomonadota</taxon>
        <taxon>Betaproteobacteria</taxon>
        <taxon>Burkholderiales</taxon>
        <taxon>Comamonadaceae</taxon>
        <taxon>Ramlibacter</taxon>
    </lineage>
</organism>